<evidence type="ECO:0000256" key="2">
    <source>
        <dbReference type="SAM" id="SignalP"/>
    </source>
</evidence>
<dbReference type="InterPro" id="IPR035919">
    <property type="entry name" value="EAL_sf"/>
</dbReference>
<dbReference type="InterPro" id="IPR043128">
    <property type="entry name" value="Rev_trsase/Diguanyl_cyclase"/>
</dbReference>
<organism evidence="6 7">
    <name type="scientific">Pseudoalteromonas tunicata D2</name>
    <dbReference type="NCBI Taxonomy" id="87626"/>
    <lineage>
        <taxon>Bacteria</taxon>
        <taxon>Pseudomonadati</taxon>
        <taxon>Pseudomonadota</taxon>
        <taxon>Gammaproteobacteria</taxon>
        <taxon>Alteromonadales</taxon>
        <taxon>Pseudoalteromonadaceae</taxon>
        <taxon>Pseudoalteromonas</taxon>
    </lineage>
</organism>
<dbReference type="AlphaFoldDB" id="A4C7A0"/>
<dbReference type="SMART" id="SM00052">
    <property type="entry name" value="EAL"/>
    <property type="match status" value="1"/>
</dbReference>
<dbReference type="CDD" id="cd00130">
    <property type="entry name" value="PAS"/>
    <property type="match status" value="1"/>
</dbReference>
<feature type="domain" description="PAS" evidence="3">
    <location>
        <begin position="695"/>
        <end position="746"/>
    </location>
</feature>
<evidence type="ECO:0000259" key="5">
    <source>
        <dbReference type="PROSITE" id="PS50887"/>
    </source>
</evidence>
<evidence type="ECO:0000313" key="7">
    <source>
        <dbReference type="Proteomes" id="UP000006201"/>
    </source>
</evidence>
<dbReference type="SUPFAM" id="SSF69322">
    <property type="entry name" value="Tricorn protease domain 2"/>
    <property type="match status" value="1"/>
</dbReference>
<accession>A4C7A0</accession>
<dbReference type="Gene3D" id="3.30.450.20">
    <property type="entry name" value="PAS domain"/>
    <property type="match status" value="1"/>
</dbReference>
<reference evidence="6 7" key="1">
    <citation type="submission" date="2006-02" db="EMBL/GenBank/DDBJ databases">
        <authorList>
            <person name="Moran M.A."/>
            <person name="Kjelleberg S."/>
            <person name="Egan S."/>
            <person name="Saunders N."/>
            <person name="Thomas T."/>
            <person name="Ferriera S."/>
            <person name="Johnson J."/>
            <person name="Kravitz S."/>
            <person name="Halpern A."/>
            <person name="Remington K."/>
            <person name="Beeson K."/>
            <person name="Tran B."/>
            <person name="Rogers Y.-H."/>
            <person name="Friedman R."/>
            <person name="Venter J.C."/>
        </authorList>
    </citation>
    <scope>NUCLEOTIDE SEQUENCE [LARGE SCALE GENOMIC DNA]</scope>
    <source>
        <strain evidence="6 7">D2</strain>
    </source>
</reference>
<sequence length="1264" mass="144360">MSLYLLYLTLFCCQLCFFATAKQHLIIDNKIINGAEILQIEQDFAGNFWLATTSGLYRFDGINFEKINATHLPGLVGDAYSEITSNKDYIWLASNLGLEQISIKNQSSQHLYHGPVSSLALDKQGVIWFLSQGKLHFYNREQQTIEQINLPMGIANQFSLVSDHLLWLANSNQQLFMIDTLSNVILASHLVADGIKHISVDSQARTWLITRKNQLLQIKDLQLKPYLALSEISIKALKHTLNGYFYYATNNGIFKHDSLNEMDMAIDAIPASTLDKSYIDNQQRLWFKNSHGQWVTSYTPLVLKSTIPTDHPLSDLQQLITKNITAGTAFNNIINYQEHQWFLSRYDGVYLFDSQLKELKKISMEQGVKHLALANNQLWLSTDENIFYLNLNDFNRGAKLTFEGISAIAHYQFNEVIFTTNKHLYHIKNNQTRLLYSLPNTVSDINDLRYDALNNAFLFATENGLWRLKNEELVNGKFELLLEGKITKIAANTLAKDWLLYNQHVALFDATAMQLEYIDNQVTDNFLLNFLPYKQQLLLSHNQSLFLLKPQQTTQQLTDRLRLSEVNFSHNGQNSLLFPSNTISLPNNAQNIQLKIAAQLPNEAKLFNLKYRFKPNTEWLDLAPNQATLNLISLPQGTHNLQIQNDGQPSLQTIDLTLISEDTKQLNFSLFYAALLLLAFILLFWFINKNRAIKNKTLTYSLLNQTKEAVWIADHNLKIIEVNAVFSLLTGFKKLELIGKSARIYNQKGRDLKLEQLIFRELQTHNFWSGQIWSQRKNGEDFYLDLTITKTEQKSFFNFKNKLMYIGMFTDQTVKKRNEKELQRLATRDPITGLANRTLFIEHLSKAINDSKDAHPNFALLFLDLDNFHKINESLGHTEGDNLLKLVSDRIAQNLDSSCTLARLGGDEFAILIPPYLYSSMTIFYLKRIADKLLTQINHFTLNNIEVSVSSSIGIALFPDNGLDSESLMRSADSALNYAKRNGKNSFQFYDKRLKTANVQTLSKESALFHAIENQEFILYYQPKFNTLTNKIVGYEALVRWPQADGTVVGPGEFIPIAEQNGAIIPLTKVLVQQAFKQTKIWYEQGKLEGRIAINLSAVHFQQASLIEDLAHYLSIFNISGRHFELEITESAMMQDPEFALNQMNKLKTLGFSIALDDFGTGHSSLSYLKKFPIDTLKIDRSFIIDITTSEQDRNITSTIIRLAKYLNISVVSEGVETYAQAYLLHVMGCNVVQGYYFSAPVAVQEIENLKITKKIKLSDQKAG</sequence>
<dbReference type="CDD" id="cd01949">
    <property type="entry name" value="GGDEF"/>
    <property type="match status" value="1"/>
</dbReference>
<feature type="domain" description="GGDEF" evidence="5">
    <location>
        <begin position="856"/>
        <end position="992"/>
    </location>
</feature>
<keyword evidence="2" id="KW-0732">Signal</keyword>
<keyword evidence="1" id="KW-1133">Transmembrane helix</keyword>
<dbReference type="Pfam" id="PF00990">
    <property type="entry name" value="GGDEF"/>
    <property type="match status" value="1"/>
</dbReference>
<dbReference type="SUPFAM" id="SSF55073">
    <property type="entry name" value="Nucleotide cyclase"/>
    <property type="match status" value="1"/>
</dbReference>
<dbReference type="RefSeq" id="WP_009837727.1">
    <property type="nucleotide sequence ID" value="NZ_AAOH01000002.1"/>
</dbReference>
<dbReference type="Pfam" id="PF00563">
    <property type="entry name" value="EAL"/>
    <property type="match status" value="1"/>
</dbReference>
<feature type="chain" id="PRO_5002666982" description="Sensory box protein" evidence="2">
    <location>
        <begin position="22"/>
        <end position="1264"/>
    </location>
</feature>
<dbReference type="InterPro" id="IPR000160">
    <property type="entry name" value="GGDEF_dom"/>
</dbReference>
<proteinExistence type="predicted"/>
<keyword evidence="1" id="KW-0472">Membrane</keyword>
<dbReference type="SMART" id="SM00091">
    <property type="entry name" value="PAS"/>
    <property type="match status" value="1"/>
</dbReference>
<dbReference type="InterPro" id="IPR015943">
    <property type="entry name" value="WD40/YVTN_repeat-like_dom_sf"/>
</dbReference>
<dbReference type="EMBL" id="AAOH01000002">
    <property type="protein sequence ID" value="EAR29854.1"/>
    <property type="molecule type" value="Genomic_DNA"/>
</dbReference>
<evidence type="ECO:0000259" key="4">
    <source>
        <dbReference type="PROSITE" id="PS50883"/>
    </source>
</evidence>
<dbReference type="Gene3D" id="3.20.20.450">
    <property type="entry name" value="EAL domain"/>
    <property type="match status" value="1"/>
</dbReference>
<dbReference type="PANTHER" id="PTHR44757">
    <property type="entry name" value="DIGUANYLATE CYCLASE DGCP"/>
    <property type="match status" value="1"/>
</dbReference>
<dbReference type="InterPro" id="IPR001633">
    <property type="entry name" value="EAL_dom"/>
</dbReference>
<dbReference type="Pfam" id="PF13426">
    <property type="entry name" value="PAS_9"/>
    <property type="match status" value="1"/>
</dbReference>
<dbReference type="PROSITE" id="PS50112">
    <property type="entry name" value="PAS"/>
    <property type="match status" value="1"/>
</dbReference>
<dbReference type="CDD" id="cd01948">
    <property type="entry name" value="EAL"/>
    <property type="match status" value="1"/>
</dbReference>
<dbReference type="SMART" id="SM00267">
    <property type="entry name" value="GGDEF"/>
    <property type="match status" value="1"/>
</dbReference>
<feature type="domain" description="EAL" evidence="4">
    <location>
        <begin position="1001"/>
        <end position="1255"/>
    </location>
</feature>
<dbReference type="InterPro" id="IPR052155">
    <property type="entry name" value="Biofilm_reg_signaling"/>
</dbReference>
<evidence type="ECO:0000259" key="3">
    <source>
        <dbReference type="PROSITE" id="PS50112"/>
    </source>
</evidence>
<dbReference type="NCBIfam" id="TIGR00229">
    <property type="entry name" value="sensory_box"/>
    <property type="match status" value="1"/>
</dbReference>
<dbReference type="Proteomes" id="UP000006201">
    <property type="component" value="Unassembled WGS sequence"/>
</dbReference>
<dbReference type="SUPFAM" id="SSF141868">
    <property type="entry name" value="EAL domain-like"/>
    <property type="match status" value="1"/>
</dbReference>
<name>A4C7A0_9GAMM</name>
<comment type="caution">
    <text evidence="6">The sequence shown here is derived from an EMBL/GenBank/DDBJ whole genome shotgun (WGS) entry which is preliminary data.</text>
</comment>
<feature type="transmembrane region" description="Helical" evidence="1">
    <location>
        <begin position="668"/>
        <end position="687"/>
    </location>
</feature>
<dbReference type="Gene3D" id="2.130.10.10">
    <property type="entry name" value="YVTN repeat-like/Quinoprotein amine dehydrogenase"/>
    <property type="match status" value="2"/>
</dbReference>
<dbReference type="PROSITE" id="PS50887">
    <property type="entry name" value="GGDEF"/>
    <property type="match status" value="1"/>
</dbReference>
<dbReference type="Gene3D" id="3.30.70.270">
    <property type="match status" value="1"/>
</dbReference>
<dbReference type="InterPro" id="IPR000014">
    <property type="entry name" value="PAS"/>
</dbReference>
<protein>
    <recommendedName>
        <fullName evidence="8">Sensory box protein</fullName>
    </recommendedName>
</protein>
<evidence type="ECO:0008006" key="8">
    <source>
        <dbReference type="Google" id="ProtNLM"/>
    </source>
</evidence>
<gene>
    <name evidence="6" type="ORF">PTD2_13579</name>
</gene>
<dbReference type="PANTHER" id="PTHR44757:SF2">
    <property type="entry name" value="BIOFILM ARCHITECTURE MAINTENANCE PROTEIN MBAA"/>
    <property type="match status" value="1"/>
</dbReference>
<dbReference type="InterPro" id="IPR035965">
    <property type="entry name" value="PAS-like_dom_sf"/>
</dbReference>
<dbReference type="HOGENOM" id="CLU_264512_0_0_6"/>
<keyword evidence="7" id="KW-1185">Reference proteome</keyword>
<dbReference type="InterPro" id="IPR029787">
    <property type="entry name" value="Nucleotide_cyclase"/>
</dbReference>
<dbReference type="PROSITE" id="PS50883">
    <property type="entry name" value="EAL"/>
    <property type="match status" value="1"/>
</dbReference>
<feature type="signal peptide" evidence="2">
    <location>
        <begin position="1"/>
        <end position="21"/>
    </location>
</feature>
<dbReference type="STRING" id="87626.PTD2_13579"/>
<evidence type="ECO:0000313" key="6">
    <source>
        <dbReference type="EMBL" id="EAR29854.1"/>
    </source>
</evidence>
<dbReference type="SUPFAM" id="SSF55785">
    <property type="entry name" value="PYP-like sensor domain (PAS domain)"/>
    <property type="match status" value="1"/>
</dbReference>
<dbReference type="NCBIfam" id="TIGR00254">
    <property type="entry name" value="GGDEF"/>
    <property type="match status" value="1"/>
</dbReference>
<keyword evidence="1" id="KW-0812">Transmembrane</keyword>
<dbReference type="eggNOG" id="COG5001">
    <property type="taxonomic scope" value="Bacteria"/>
</dbReference>
<evidence type="ECO:0000256" key="1">
    <source>
        <dbReference type="SAM" id="Phobius"/>
    </source>
</evidence>